<proteinExistence type="predicted"/>
<sequence length="263" mass="29691">MTAYPQHEADRVDGVNGDRASEQQSSINAQLRATANVIPAHVWYGTPSSALVFVNSRRANYLGLPPDHPLRFGIDPGGEWDSHIPSLHLEDHEVARRVWSTCFRTEVAFRVRHVEGWYRCFLSRAEPVRTAKGTMLCWIEVNFDIEVQKRAEQEHRDLVDIIQAMVWVALPDGSNIYLNRRYVEYFGMTSTQTSGIGWPVAAHPDDLQRHEGARPLPAVNLVKVRFVFAGRMTNIDGISTAARPLRDEDGDIVKRKTCVMVSG</sequence>
<dbReference type="AlphaFoldDB" id="A0A3R9NZG2"/>
<gene>
    <name evidence="2" type="ORF">EDE15_3974</name>
</gene>
<dbReference type="SUPFAM" id="SSF55785">
    <property type="entry name" value="PYP-like sensor domain (PAS domain)"/>
    <property type="match status" value="2"/>
</dbReference>
<evidence type="ECO:0000313" key="3">
    <source>
        <dbReference type="Proteomes" id="UP000269669"/>
    </source>
</evidence>
<dbReference type="EMBL" id="RSDW01000001">
    <property type="protein sequence ID" value="RSL18405.1"/>
    <property type="molecule type" value="Genomic_DNA"/>
</dbReference>
<organism evidence="2 3">
    <name type="scientific">Edaphobacter aggregans</name>
    <dbReference type="NCBI Taxonomy" id="570835"/>
    <lineage>
        <taxon>Bacteria</taxon>
        <taxon>Pseudomonadati</taxon>
        <taxon>Acidobacteriota</taxon>
        <taxon>Terriglobia</taxon>
        <taxon>Terriglobales</taxon>
        <taxon>Acidobacteriaceae</taxon>
        <taxon>Edaphobacter</taxon>
    </lineage>
</organism>
<evidence type="ECO:0000313" key="2">
    <source>
        <dbReference type="EMBL" id="RSL18405.1"/>
    </source>
</evidence>
<dbReference type="InterPro" id="IPR035965">
    <property type="entry name" value="PAS-like_dom_sf"/>
</dbReference>
<evidence type="ECO:0000256" key="1">
    <source>
        <dbReference type="SAM" id="MobiDB-lite"/>
    </source>
</evidence>
<dbReference type="Proteomes" id="UP000269669">
    <property type="component" value="Unassembled WGS sequence"/>
</dbReference>
<accession>A0A3R9NZG2</accession>
<protein>
    <submittedName>
        <fullName evidence="2">PAS domain S-box-containing protein</fullName>
    </submittedName>
</protein>
<name>A0A3R9NZG2_9BACT</name>
<dbReference type="Gene3D" id="3.30.450.20">
    <property type="entry name" value="PAS domain"/>
    <property type="match status" value="2"/>
</dbReference>
<feature type="region of interest" description="Disordered" evidence="1">
    <location>
        <begin position="1"/>
        <end position="25"/>
    </location>
</feature>
<reference evidence="2 3" key="1">
    <citation type="submission" date="2018-12" db="EMBL/GenBank/DDBJ databases">
        <title>Sequencing of bacterial isolates from soil warming experiment in Harvard Forest, Massachusetts, USA.</title>
        <authorList>
            <person name="Deangelis K."/>
        </authorList>
    </citation>
    <scope>NUCLEOTIDE SEQUENCE [LARGE SCALE GENOMIC DNA]</scope>
    <source>
        <strain evidence="2 3">EB153</strain>
    </source>
</reference>
<comment type="caution">
    <text evidence="2">The sequence shown here is derived from an EMBL/GenBank/DDBJ whole genome shotgun (WGS) entry which is preliminary data.</text>
</comment>
<keyword evidence="3" id="KW-1185">Reference proteome</keyword>